<dbReference type="GeneID" id="57132614"/>
<evidence type="ECO:0000256" key="2">
    <source>
        <dbReference type="ARBA" id="ARBA00023125"/>
    </source>
</evidence>
<dbReference type="CDD" id="cd07377">
    <property type="entry name" value="WHTH_GntR"/>
    <property type="match status" value="1"/>
</dbReference>
<evidence type="ECO:0000313" key="8">
    <source>
        <dbReference type="Proteomes" id="UP000239650"/>
    </source>
</evidence>
<dbReference type="Gene3D" id="1.10.10.10">
    <property type="entry name" value="Winged helix-like DNA-binding domain superfamily/Winged helix DNA-binding domain"/>
    <property type="match status" value="1"/>
</dbReference>
<dbReference type="Proteomes" id="UP000234349">
    <property type="component" value="Unassembled WGS sequence"/>
</dbReference>
<dbReference type="Pfam" id="PF00392">
    <property type="entry name" value="GntR"/>
    <property type="match status" value="1"/>
</dbReference>
<evidence type="ECO:0000256" key="1">
    <source>
        <dbReference type="ARBA" id="ARBA00023015"/>
    </source>
</evidence>
<evidence type="ECO:0000313" key="6">
    <source>
        <dbReference type="EMBL" id="SPE20659.1"/>
    </source>
</evidence>
<dbReference type="GO" id="GO:0003700">
    <property type="term" value="F:DNA-binding transcription factor activity"/>
    <property type="evidence" value="ECO:0007669"/>
    <property type="project" value="InterPro"/>
</dbReference>
<evidence type="ECO:0000313" key="7">
    <source>
        <dbReference type="Proteomes" id="UP000234349"/>
    </source>
</evidence>
<dbReference type="InterPro" id="IPR000524">
    <property type="entry name" value="Tscrpt_reg_HTH_GntR"/>
</dbReference>
<dbReference type="Gene3D" id="3.40.1410.10">
    <property type="entry name" value="Chorismate lyase-like"/>
    <property type="match status" value="1"/>
</dbReference>
<evidence type="ECO:0000256" key="3">
    <source>
        <dbReference type="ARBA" id="ARBA00023163"/>
    </source>
</evidence>
<dbReference type="NCBIfam" id="NF041547">
    <property type="entry name" value="GntR_LSA1692"/>
    <property type="match status" value="1"/>
</dbReference>
<dbReference type="PANTHER" id="PTHR44846:SF17">
    <property type="entry name" value="GNTR-FAMILY TRANSCRIPTIONAL REGULATOR"/>
    <property type="match status" value="1"/>
</dbReference>
<protein>
    <submittedName>
        <fullName evidence="5">GntR family transcriptional regulator</fullName>
    </submittedName>
    <submittedName>
        <fullName evidence="6">Mannosyl-D-glycerate transport/metabolism system repressor MngR</fullName>
    </submittedName>
</protein>
<dbReference type="SMART" id="SM00345">
    <property type="entry name" value="HTH_GNTR"/>
    <property type="match status" value="1"/>
</dbReference>
<gene>
    <name evidence="6" type="primary">mngR</name>
    <name evidence="5" type="ORF">CUR37_00590</name>
    <name evidence="6" type="ORF">LAS9267_01021</name>
</gene>
<dbReference type="PANTHER" id="PTHR44846">
    <property type="entry name" value="MANNOSYL-D-GLYCERATE TRANSPORT/METABOLISM SYSTEM REPRESSOR MNGR-RELATED"/>
    <property type="match status" value="1"/>
</dbReference>
<dbReference type="PRINTS" id="PR00035">
    <property type="entry name" value="HTHGNTR"/>
</dbReference>
<keyword evidence="1" id="KW-0805">Transcription regulation</keyword>
<keyword evidence="3" id="KW-0804">Transcription</keyword>
<name>A0A094XXK5_LATSK</name>
<dbReference type="InterPro" id="IPR036388">
    <property type="entry name" value="WH-like_DNA-bd_sf"/>
</dbReference>
<organism evidence="6 8">
    <name type="scientific">Latilactobacillus sakei</name>
    <name type="common">Lactobacillus sakei</name>
    <dbReference type="NCBI Taxonomy" id="1599"/>
    <lineage>
        <taxon>Bacteria</taxon>
        <taxon>Bacillati</taxon>
        <taxon>Bacillota</taxon>
        <taxon>Bacilli</taxon>
        <taxon>Lactobacillales</taxon>
        <taxon>Lactobacillaceae</taxon>
        <taxon>Latilactobacillus</taxon>
    </lineage>
</organism>
<reference evidence="5 7" key="1">
    <citation type="submission" date="2016-09" db="EMBL/GenBank/DDBJ databases">
        <authorList>
            <person name="Inglin R.C."/>
        </authorList>
    </citation>
    <scope>NUCLEOTIDE SEQUENCE [LARGE SCALE GENOMIC DNA]</scope>
    <source>
        <strain evidence="5 7">RI-517</strain>
    </source>
</reference>
<dbReference type="InterPro" id="IPR011663">
    <property type="entry name" value="UTRA"/>
</dbReference>
<keyword evidence="2" id="KW-0238">DNA-binding</keyword>
<dbReference type="Proteomes" id="UP000239650">
    <property type="component" value="Unassembled WGS sequence"/>
</dbReference>
<dbReference type="InterPro" id="IPR050679">
    <property type="entry name" value="Bact_HTH_transcr_reg"/>
</dbReference>
<dbReference type="SUPFAM" id="SSF64288">
    <property type="entry name" value="Chorismate lyase-like"/>
    <property type="match status" value="1"/>
</dbReference>
<dbReference type="SMART" id="SM00866">
    <property type="entry name" value="UTRA"/>
    <property type="match status" value="1"/>
</dbReference>
<dbReference type="RefSeq" id="WP_025015974.1">
    <property type="nucleotide sequence ID" value="NZ_AP017931.1"/>
</dbReference>
<dbReference type="AlphaFoldDB" id="A0A094XXK5"/>
<sequence>MAKYLYVEIAEALNEDVRAGIYGVHQKLPSETDLAAQFATTRLTIRKAIDLLEKQQVVVRDRNRGTYVLATEGKISSGASGLVGFTEAAKELHLDASTRVLDLRRAIVYPDYVASKLQLNEQEPVWQIERIRMADNEPMTHEQIYLKQRILPNLTAHEAQGSLYRLIEQEMPIGYAQQELEAVILEPGLSELLETTPGQPAFLAHTVAYSMDGYPIFYDNSHYRADKYTFHNILSRKH</sequence>
<dbReference type="GO" id="GO:0045892">
    <property type="term" value="P:negative regulation of DNA-templated transcription"/>
    <property type="evidence" value="ECO:0007669"/>
    <property type="project" value="TreeGrafter"/>
</dbReference>
<dbReference type="PROSITE" id="PS50949">
    <property type="entry name" value="HTH_GNTR"/>
    <property type="match status" value="1"/>
</dbReference>
<proteinExistence type="predicted"/>
<evidence type="ECO:0000313" key="5">
    <source>
        <dbReference type="EMBL" id="PKX79893.1"/>
    </source>
</evidence>
<dbReference type="EMBL" id="OKRC01000004">
    <property type="protein sequence ID" value="SPE20659.1"/>
    <property type="molecule type" value="Genomic_DNA"/>
</dbReference>
<accession>A0A094XXK5</accession>
<dbReference type="Pfam" id="PF07702">
    <property type="entry name" value="UTRA"/>
    <property type="match status" value="1"/>
</dbReference>
<feature type="domain" description="HTH gntR-type" evidence="4">
    <location>
        <begin position="3"/>
        <end position="71"/>
    </location>
</feature>
<dbReference type="EMBL" id="MKGH01000002">
    <property type="protein sequence ID" value="PKX79893.1"/>
    <property type="molecule type" value="Genomic_DNA"/>
</dbReference>
<reference evidence="6 8" key="2">
    <citation type="submission" date="2018-02" db="EMBL/GenBank/DDBJ databases">
        <authorList>
            <person name="Rodrigo-Torres L."/>
            <person name="Arahal R. D."/>
            <person name="Lucena T."/>
        </authorList>
    </citation>
    <scope>NUCLEOTIDE SEQUENCE [LARGE SCALE GENOMIC DNA]</scope>
    <source>
        <strain evidence="6 8">CECT 9267</strain>
    </source>
</reference>
<comment type="caution">
    <text evidence="6">The sequence shown here is derived from an EMBL/GenBank/DDBJ whole genome shotgun (WGS) entry which is preliminary data.</text>
</comment>
<dbReference type="SUPFAM" id="SSF46785">
    <property type="entry name" value="Winged helix' DNA-binding domain"/>
    <property type="match status" value="1"/>
</dbReference>
<dbReference type="InterPro" id="IPR036390">
    <property type="entry name" value="WH_DNA-bd_sf"/>
</dbReference>
<dbReference type="InterPro" id="IPR028978">
    <property type="entry name" value="Chorismate_lyase_/UTRA_dom_sf"/>
</dbReference>
<dbReference type="GO" id="GO:0003677">
    <property type="term" value="F:DNA binding"/>
    <property type="evidence" value="ECO:0007669"/>
    <property type="project" value="UniProtKB-KW"/>
</dbReference>
<evidence type="ECO:0000259" key="4">
    <source>
        <dbReference type="PROSITE" id="PS50949"/>
    </source>
</evidence>